<feature type="compositionally biased region" description="Low complexity" evidence="1">
    <location>
        <begin position="290"/>
        <end position="309"/>
    </location>
</feature>
<protein>
    <recommendedName>
        <fullName evidence="3">Collagen-like protein</fullName>
    </recommendedName>
</protein>
<evidence type="ECO:0000256" key="1">
    <source>
        <dbReference type="SAM" id="MobiDB-lite"/>
    </source>
</evidence>
<proteinExistence type="predicted"/>
<evidence type="ECO:0008006" key="3">
    <source>
        <dbReference type="Google" id="ProtNLM"/>
    </source>
</evidence>
<sequence length="498" mass="55845">MTKQDLEQIRRYFLEKGIRDTDLKKANALDGTEIWGVVQGGKSVKISMKDILVFLKPLMDENDGLFCGFHTSEENLKGLYPTAKEGAYAWVITEEFPDYPGEVYTYSLLHGWVATGVKASDSSKVELDDYIKSQEVDEISKLPDYTASRAIMDGSGNIIEDTYVRRDELIDGAIKGDSYLPEFNTSVFLITKEQVQYPGFLRSTIRAISGTGYVRDTLAMFEVYGLNEASQETLIQASTELQNSLMFDISVSKYKLIRVKIFQDLKKSILLYTQDIPVVRDGIDGKNGKNGIDGTNGSDGTNGTNGTDGQTPYIGSNGNWWIGNKDLGILAQGTNGAPGKDGATPTIEISDHDTWVINGEDTGKRTNGRPYLLTARIYNNTNMDIPLKINGYKDPNYLDRVTVGRYDDMIRVLLYPASSVTVEKLYMRVMNNVFTTTYPLMDYRYTTSTVTSIKQERDYVSIVILLADFNGNANYHEERSDLMIFIPSLLDSDYFRTL</sequence>
<dbReference type="Gene3D" id="2.60.120.220">
    <property type="entry name" value="Satellite virus coat domain"/>
    <property type="match status" value="1"/>
</dbReference>
<reference evidence="2" key="1">
    <citation type="submission" date="2024-03" db="EMBL/GenBank/DDBJ databases">
        <title>Diverse circular DNA viruses in blood, oral, and fecal samples of captive lemurs.</title>
        <authorList>
            <person name="Paietta E.N."/>
            <person name="Kraberger S."/>
            <person name="Lund M.C."/>
            <person name="Custer J.M."/>
            <person name="Vargas K.M."/>
            <person name="Ehmke E.E."/>
            <person name="Yoder A.D."/>
            <person name="Varsani A."/>
        </authorList>
    </citation>
    <scope>NUCLEOTIDE SEQUENCE</scope>
    <source>
        <strain evidence="2">Duke_24FS_1</strain>
    </source>
</reference>
<evidence type="ECO:0000313" key="2">
    <source>
        <dbReference type="EMBL" id="XCD04939.1"/>
    </source>
</evidence>
<feature type="region of interest" description="Disordered" evidence="1">
    <location>
        <begin position="284"/>
        <end position="310"/>
    </location>
</feature>
<organism evidence="2">
    <name type="scientific">Dulem virus 41</name>
    <dbReference type="NCBI Taxonomy" id="3145759"/>
    <lineage>
        <taxon>Viruses</taxon>
        <taxon>Duplodnaviria</taxon>
        <taxon>Heunggongvirae</taxon>
        <taxon>Uroviricota</taxon>
        <taxon>Caudoviricetes</taxon>
    </lineage>
</organism>
<dbReference type="EMBL" id="PP511520">
    <property type="protein sequence ID" value="XCD04939.1"/>
    <property type="molecule type" value="Genomic_DNA"/>
</dbReference>
<name>A0AAU8AY42_9CAUD</name>
<accession>A0AAU8AY42</accession>